<evidence type="ECO:0000256" key="5">
    <source>
        <dbReference type="SAM" id="MobiDB-lite"/>
    </source>
</evidence>
<feature type="compositionally biased region" description="Polar residues" evidence="5">
    <location>
        <begin position="17"/>
        <end position="34"/>
    </location>
</feature>
<dbReference type="GO" id="GO:0017017">
    <property type="term" value="F:MAP kinase tyrosine/serine/threonine phosphatase activity"/>
    <property type="evidence" value="ECO:0007669"/>
    <property type="project" value="TreeGrafter"/>
</dbReference>
<reference evidence="8 9" key="1">
    <citation type="submission" date="2023-10" db="EMBL/GenBank/DDBJ databases">
        <title>Draft Genome Sequence of Candida saopaulonensis from a very Premature Infant with Sepsis.</title>
        <authorList>
            <person name="Ning Y."/>
            <person name="Dai R."/>
            <person name="Xiao M."/>
            <person name="Xu Y."/>
            <person name="Yan Q."/>
            <person name="Zhang L."/>
        </authorList>
    </citation>
    <scope>NUCLEOTIDE SEQUENCE [LARGE SCALE GENOMIC DNA]</scope>
    <source>
        <strain evidence="8 9">19XY460</strain>
    </source>
</reference>
<dbReference type="EMBL" id="CP138899">
    <property type="protein sequence ID" value="WPK27239.1"/>
    <property type="molecule type" value="Genomic_DNA"/>
</dbReference>
<dbReference type="GeneID" id="88175676"/>
<keyword evidence="9" id="KW-1185">Reference proteome</keyword>
<accession>A0AAX4HF86</accession>
<proteinExistence type="inferred from homology"/>
<dbReference type="KEGG" id="asau:88175676"/>
<dbReference type="InterPro" id="IPR000340">
    <property type="entry name" value="Dual-sp_phosphatase_cat-dom"/>
</dbReference>
<feature type="compositionally biased region" description="Polar residues" evidence="5">
    <location>
        <begin position="45"/>
        <end position="58"/>
    </location>
</feature>
<dbReference type="InterPro" id="IPR029021">
    <property type="entry name" value="Prot-tyrosine_phosphatase-like"/>
</dbReference>
<dbReference type="InterPro" id="IPR016130">
    <property type="entry name" value="Tyr_Pase_AS"/>
</dbReference>
<evidence type="ECO:0000256" key="3">
    <source>
        <dbReference type="ARBA" id="ARBA00022801"/>
    </source>
</evidence>
<keyword evidence="3" id="KW-0378">Hydrolase</keyword>
<evidence type="ECO:0000256" key="2">
    <source>
        <dbReference type="ARBA" id="ARBA00013064"/>
    </source>
</evidence>
<evidence type="ECO:0000256" key="1">
    <source>
        <dbReference type="ARBA" id="ARBA00008601"/>
    </source>
</evidence>
<name>A0AAX4HF86_9ASCO</name>
<dbReference type="PROSITE" id="PS00383">
    <property type="entry name" value="TYR_PHOSPHATASE_1"/>
    <property type="match status" value="1"/>
</dbReference>
<gene>
    <name evidence="8" type="ORF">PUMCH_004616</name>
</gene>
<evidence type="ECO:0000256" key="4">
    <source>
        <dbReference type="ARBA" id="ARBA00022912"/>
    </source>
</evidence>
<dbReference type="GO" id="GO:0043409">
    <property type="term" value="P:negative regulation of MAPK cascade"/>
    <property type="evidence" value="ECO:0007669"/>
    <property type="project" value="TreeGrafter"/>
</dbReference>
<feature type="domain" description="Tyrosine specific protein phosphatases" evidence="7">
    <location>
        <begin position="305"/>
        <end position="359"/>
    </location>
</feature>
<evidence type="ECO:0000259" key="6">
    <source>
        <dbReference type="PROSITE" id="PS50054"/>
    </source>
</evidence>
<dbReference type="InterPro" id="IPR000387">
    <property type="entry name" value="Tyr_Pase_dom"/>
</dbReference>
<dbReference type="Proteomes" id="UP001338582">
    <property type="component" value="Chromosome 6"/>
</dbReference>
<keyword evidence="4" id="KW-0904">Protein phosphatase</keyword>
<dbReference type="GO" id="GO:0005829">
    <property type="term" value="C:cytosol"/>
    <property type="evidence" value="ECO:0007669"/>
    <property type="project" value="TreeGrafter"/>
</dbReference>
<dbReference type="GO" id="GO:0033550">
    <property type="term" value="F:MAP kinase tyrosine phosphatase activity"/>
    <property type="evidence" value="ECO:0007669"/>
    <property type="project" value="TreeGrafter"/>
</dbReference>
<dbReference type="SMART" id="SM00195">
    <property type="entry name" value="DSPc"/>
    <property type="match status" value="1"/>
</dbReference>
<dbReference type="SUPFAM" id="SSF52799">
    <property type="entry name" value="(Phosphotyrosine protein) phosphatases II"/>
    <property type="match status" value="1"/>
</dbReference>
<dbReference type="GO" id="GO:0005634">
    <property type="term" value="C:nucleus"/>
    <property type="evidence" value="ECO:0007669"/>
    <property type="project" value="TreeGrafter"/>
</dbReference>
<dbReference type="PROSITE" id="PS50054">
    <property type="entry name" value="TYR_PHOSPHATASE_DUAL"/>
    <property type="match status" value="1"/>
</dbReference>
<dbReference type="Pfam" id="PF00782">
    <property type="entry name" value="DSPc"/>
    <property type="match status" value="1"/>
</dbReference>
<dbReference type="Gene3D" id="3.90.190.10">
    <property type="entry name" value="Protein tyrosine phosphatase superfamily"/>
    <property type="match status" value="1"/>
</dbReference>
<dbReference type="PROSITE" id="PS50056">
    <property type="entry name" value="TYR_PHOSPHATASE_2"/>
    <property type="match status" value="1"/>
</dbReference>
<dbReference type="PANTHER" id="PTHR10159">
    <property type="entry name" value="DUAL SPECIFICITY PROTEIN PHOSPHATASE"/>
    <property type="match status" value="1"/>
</dbReference>
<organism evidence="8 9">
    <name type="scientific">Australozyma saopauloensis</name>
    <dbReference type="NCBI Taxonomy" id="291208"/>
    <lineage>
        <taxon>Eukaryota</taxon>
        <taxon>Fungi</taxon>
        <taxon>Dikarya</taxon>
        <taxon>Ascomycota</taxon>
        <taxon>Saccharomycotina</taxon>
        <taxon>Pichiomycetes</taxon>
        <taxon>Metschnikowiaceae</taxon>
        <taxon>Australozyma</taxon>
    </lineage>
</organism>
<feature type="region of interest" description="Disordered" evidence="5">
    <location>
        <begin position="1"/>
        <end position="58"/>
    </location>
</feature>
<dbReference type="GO" id="GO:0008330">
    <property type="term" value="F:protein tyrosine/threonine phosphatase activity"/>
    <property type="evidence" value="ECO:0007669"/>
    <property type="project" value="TreeGrafter"/>
</dbReference>
<evidence type="ECO:0000313" key="9">
    <source>
        <dbReference type="Proteomes" id="UP001338582"/>
    </source>
</evidence>
<dbReference type="EC" id="3.1.3.48" evidence="2"/>
<dbReference type="InterPro" id="IPR020422">
    <property type="entry name" value="TYR_PHOSPHATASE_DUAL_dom"/>
</dbReference>
<protein>
    <recommendedName>
        <fullName evidence="2">protein-tyrosine-phosphatase</fullName>
        <ecNumber evidence="2">3.1.3.48</ecNumber>
    </recommendedName>
</protein>
<evidence type="ECO:0000259" key="7">
    <source>
        <dbReference type="PROSITE" id="PS50056"/>
    </source>
</evidence>
<feature type="domain" description="Tyrosine-protein phosphatase" evidence="6">
    <location>
        <begin position="239"/>
        <end position="405"/>
    </location>
</feature>
<dbReference type="RefSeq" id="XP_062879617.1">
    <property type="nucleotide sequence ID" value="XM_063023547.1"/>
</dbReference>
<evidence type="ECO:0000313" key="8">
    <source>
        <dbReference type="EMBL" id="WPK27239.1"/>
    </source>
</evidence>
<dbReference type="PANTHER" id="PTHR10159:SF519">
    <property type="entry name" value="DUAL SPECIFICITY PROTEIN PHOSPHATASE MPK3"/>
    <property type="match status" value="1"/>
</dbReference>
<dbReference type="AlphaFoldDB" id="A0AAX4HF86"/>
<sequence>MNNTKSPSQFEPILRPNDTNMSRLQLNSLQSSPNRSKEEFGGINYSPNHASKTQASNNSRNINFKNLLLEISPQNLTRNHSSPHRSVPLTLTIPDEEDTSNHNDLLDSNLPLPYHELQNDLLPSSKIISQILKNPTVNASDTRGSLSSLKSPFSSLPHYANSNRLKQNLSLRPHDLDSDYQVDMHEIHDSNEDDPIIAKQHDPFSSPTSTQNGQLPAILSRKSQEELQESTAINAYPDGPANVLDSILYLYSDPNLSNSPIDIKDYDLVLNVARECKDLGSNYKDNGGKGKYVHFAWSHTSSILDQLLDITQQLSEVDRPGKKALIHCQCGVLRSACVVVAYFMVKFKLSVNEAYELLKTGTKNKGQPINYLIGQKGHFVEACEKICPNMNLIFELMDFGEQIRSKVALSN</sequence>
<comment type="similarity">
    <text evidence="1">Belongs to the protein-tyrosine phosphatase family. Non-receptor class dual specificity subfamily.</text>
</comment>